<accession>A0A5F7ZW57</accession>
<name>A0A5F7ZW57_MACMU</name>
<dbReference type="VGNC" id="VGNC:104447">
    <property type="gene designation" value="DLGAP2"/>
</dbReference>
<organism evidence="1 2">
    <name type="scientific">Macaca mulatta</name>
    <name type="common">Rhesus macaque</name>
    <dbReference type="NCBI Taxonomy" id="9544"/>
    <lineage>
        <taxon>Eukaryota</taxon>
        <taxon>Metazoa</taxon>
        <taxon>Chordata</taxon>
        <taxon>Craniata</taxon>
        <taxon>Vertebrata</taxon>
        <taxon>Euteleostomi</taxon>
        <taxon>Mammalia</taxon>
        <taxon>Eutheria</taxon>
        <taxon>Euarchontoglires</taxon>
        <taxon>Primates</taxon>
        <taxon>Haplorrhini</taxon>
        <taxon>Catarrhini</taxon>
        <taxon>Cercopithecidae</taxon>
        <taxon>Cercopithecinae</taxon>
        <taxon>Macaca</taxon>
    </lineage>
</organism>
<dbReference type="GeneTree" id="ENSGT00940000157913"/>
<reference evidence="1" key="4">
    <citation type="submission" date="2025-09" db="UniProtKB">
        <authorList>
            <consortium name="Ensembl"/>
        </authorList>
    </citation>
    <scope>IDENTIFICATION</scope>
    <source>
        <strain evidence="1">17573</strain>
    </source>
</reference>
<protein>
    <submittedName>
        <fullName evidence="1">DLG associated protein 2</fullName>
    </submittedName>
</protein>
<reference evidence="1" key="2">
    <citation type="submission" date="2019-01" db="EMBL/GenBank/DDBJ databases">
        <authorList>
            <person name="Graves T."/>
            <person name="Eichler E.E."/>
            <person name="Wilson R.K."/>
        </authorList>
    </citation>
    <scope>NUCLEOTIDE SEQUENCE [LARGE SCALE GENOMIC DNA]</scope>
    <source>
        <strain evidence="1">17573</strain>
    </source>
</reference>
<reference evidence="2" key="1">
    <citation type="journal article" date="2007" name="Science">
        <title>Evolutionary and biomedical insights from the rhesus macaque genome.</title>
        <authorList>
            <person name="Gibbs R.A."/>
            <person name="Rogers J."/>
            <person name="Katze M.G."/>
            <person name="Bumgarner R."/>
            <person name="Weinstock G.M."/>
            <person name="Mardis E.R."/>
            <person name="Remington K.A."/>
            <person name="Strausberg R.L."/>
            <person name="Venter J.C."/>
            <person name="Wilson R.K."/>
            <person name="Batzer M.A."/>
            <person name="Bustamante C.D."/>
            <person name="Eichler E.E."/>
            <person name="Hahn M.W."/>
            <person name="Hardison R.C."/>
            <person name="Makova K.D."/>
            <person name="Miller W."/>
            <person name="Milosavljevic A."/>
            <person name="Palermo R.E."/>
            <person name="Siepel A."/>
            <person name="Sikela J.M."/>
            <person name="Attaway T."/>
            <person name="Bell S."/>
            <person name="Bernard K.E."/>
            <person name="Buhay C.J."/>
            <person name="Chandrabose M.N."/>
            <person name="Dao M."/>
            <person name="Davis C."/>
            <person name="Delehaunty K.D."/>
            <person name="Ding Y."/>
            <person name="Dinh H.H."/>
            <person name="Dugan-Rocha S."/>
            <person name="Fulton L.A."/>
            <person name="Gabisi R.A."/>
            <person name="Garner T.T."/>
            <person name="Godfrey J."/>
            <person name="Hawes A.C."/>
            <person name="Hernandez J."/>
            <person name="Hines S."/>
            <person name="Holder M."/>
            <person name="Hume J."/>
            <person name="Jhangiani S.N."/>
            <person name="Joshi V."/>
            <person name="Khan Z.M."/>
            <person name="Kirkness E.F."/>
            <person name="Cree A."/>
            <person name="Fowler R.G."/>
            <person name="Lee S."/>
            <person name="Lewis L.R."/>
            <person name="Li Z."/>
            <person name="Liu Y.-S."/>
            <person name="Moore S.M."/>
            <person name="Muzny D."/>
            <person name="Nazareth L.V."/>
            <person name="Ngo D.N."/>
            <person name="Okwuonu G.O."/>
            <person name="Pai G."/>
            <person name="Parker D."/>
            <person name="Paul H.A."/>
            <person name="Pfannkoch C."/>
            <person name="Pohl C.S."/>
            <person name="Rogers Y.-H.C."/>
            <person name="Ruiz S.J."/>
            <person name="Sabo A."/>
            <person name="Santibanez J."/>
            <person name="Schneider B.W."/>
            <person name="Smith S.M."/>
            <person name="Sodergren E."/>
            <person name="Svatek A.F."/>
            <person name="Utterback T.R."/>
            <person name="Vattathil S."/>
            <person name="Warren W."/>
            <person name="White C.S."/>
            <person name="Chinwalla A.T."/>
            <person name="Feng Y."/>
            <person name="Halpern A.L."/>
            <person name="Hillier L.W."/>
            <person name="Huang X."/>
            <person name="Minx P."/>
            <person name="Nelson J.O."/>
            <person name="Pepin K.H."/>
            <person name="Qin X."/>
            <person name="Sutton G.G."/>
            <person name="Venter E."/>
            <person name="Walenz B.P."/>
            <person name="Wallis J.W."/>
            <person name="Worley K.C."/>
            <person name="Yang S.-P."/>
            <person name="Jones S.M."/>
            <person name="Marra M.A."/>
            <person name="Rocchi M."/>
            <person name="Schein J.E."/>
            <person name="Baertsch R."/>
            <person name="Clarke L."/>
            <person name="Csuros M."/>
            <person name="Glasscock J."/>
            <person name="Harris R.A."/>
            <person name="Havlak P."/>
            <person name="Jackson A.R."/>
            <person name="Jiang H."/>
            <person name="Liu Y."/>
            <person name="Messina D.N."/>
            <person name="Shen Y."/>
            <person name="Song H.X.-Z."/>
            <person name="Wylie T."/>
            <person name="Zhang L."/>
            <person name="Birney E."/>
            <person name="Han K."/>
            <person name="Konkel M.K."/>
            <person name="Lee J."/>
            <person name="Smit A.F.A."/>
            <person name="Ullmer B."/>
            <person name="Wang H."/>
            <person name="Xing J."/>
            <person name="Burhans R."/>
            <person name="Cheng Z."/>
            <person name="Karro J.E."/>
            <person name="Ma J."/>
            <person name="Raney B."/>
            <person name="She X."/>
            <person name="Cox M.J."/>
            <person name="Demuth J.P."/>
            <person name="Dumas L.J."/>
            <person name="Han S.-G."/>
            <person name="Hopkins J."/>
            <person name="Karimpour-Fard A."/>
            <person name="Kim Y.H."/>
            <person name="Pollack J.R."/>
            <person name="Vinar T."/>
            <person name="Addo-Quaye C."/>
            <person name="Degenhardt J."/>
            <person name="Denby A."/>
            <person name="Hubisz M.J."/>
            <person name="Indap A."/>
            <person name="Kosiol C."/>
            <person name="Lahn B.T."/>
            <person name="Lawson H.A."/>
            <person name="Marklein A."/>
            <person name="Nielsen R."/>
            <person name="Vallender E.J."/>
            <person name="Clark A.G."/>
            <person name="Ferguson B."/>
            <person name="Hernandez R.D."/>
            <person name="Hirani K."/>
            <person name="Kehrer-Sawatzki H."/>
            <person name="Kolb J."/>
            <person name="Patil S."/>
            <person name="Pu L.-L."/>
            <person name="Ren Y."/>
            <person name="Smith D.G."/>
            <person name="Wheeler D.A."/>
            <person name="Schenck I."/>
            <person name="Ball E.V."/>
            <person name="Chen R."/>
            <person name="Cooper D.N."/>
            <person name="Giardine B."/>
            <person name="Hsu F."/>
            <person name="Kent W.J."/>
            <person name="Lesk A."/>
            <person name="Nelson D.L."/>
            <person name="O'brien W.E."/>
            <person name="Pruefer K."/>
            <person name="Stenson P.D."/>
            <person name="Wallace J.C."/>
            <person name="Ke H."/>
            <person name="Liu X.-M."/>
            <person name="Wang P."/>
            <person name="Xiang A.P."/>
            <person name="Yang F."/>
            <person name="Barber G.P."/>
            <person name="Haussler D."/>
            <person name="Karolchik D."/>
            <person name="Kern A.D."/>
            <person name="Kuhn R.M."/>
            <person name="Smith K.E."/>
            <person name="Zwieg A.S."/>
        </authorList>
    </citation>
    <scope>NUCLEOTIDE SEQUENCE [LARGE SCALE GENOMIC DNA]</scope>
    <source>
        <strain evidence="2">17573</strain>
    </source>
</reference>
<evidence type="ECO:0000313" key="2">
    <source>
        <dbReference type="Proteomes" id="UP000006718"/>
    </source>
</evidence>
<dbReference type="Proteomes" id="UP000006718">
    <property type="component" value="Chromosome 8"/>
</dbReference>
<keyword evidence="2" id="KW-1185">Reference proteome</keyword>
<dbReference type="Bgee" id="ENSMMUG00000057265">
    <property type="expression patterns" value="Expressed in dorsolateral prefrontal cortex and 14 other cell types or tissues"/>
</dbReference>
<evidence type="ECO:0000313" key="3">
    <source>
        <dbReference type="VGNC" id="VGNC:104447"/>
    </source>
</evidence>
<dbReference type="ExpressionAtlas" id="A0A5F7ZW57">
    <property type="expression patterns" value="baseline"/>
</dbReference>
<dbReference type="VEuPathDB" id="HostDB:ENSMMUG00000057265"/>
<gene>
    <name evidence="1 3" type="primary">DLGAP2</name>
</gene>
<evidence type="ECO:0000313" key="1">
    <source>
        <dbReference type="Ensembl" id="ENSMMUP00000068852.1"/>
    </source>
</evidence>
<reference evidence="1" key="3">
    <citation type="submission" date="2025-08" db="UniProtKB">
        <authorList>
            <consortium name="Ensembl"/>
        </authorList>
    </citation>
    <scope>IDENTIFICATION</scope>
    <source>
        <strain evidence="1">17573</strain>
    </source>
</reference>
<sequence length="165" mass="18519">MVVADLARLHSCSGTAALTHRLYHFVSRRHLTSRWKYVCWFCLAFCRSIAVSYLTGIQNSTAWTGNPDVGAEGRGGCGHSPRSPGTELCRHLRRVCCSKRWEISTCRCYLFSGSQGAVFTHTRLKMSRARWLKPVIPALWEAETGGSQGQEIETILANTVKPRLY</sequence>
<dbReference type="Ensembl" id="ENSMMUT00000102206.1">
    <property type="protein sequence ID" value="ENSMMUP00000068852.1"/>
    <property type="gene ID" value="ENSMMUG00000057265.1"/>
</dbReference>
<proteinExistence type="predicted"/>
<dbReference type="AlphaFoldDB" id="A0A5F7ZW57"/>